<dbReference type="InterPro" id="IPR028098">
    <property type="entry name" value="Glyco_trans_4-like_N"/>
</dbReference>
<dbReference type="GO" id="GO:0016757">
    <property type="term" value="F:glycosyltransferase activity"/>
    <property type="evidence" value="ECO:0007669"/>
    <property type="project" value="InterPro"/>
</dbReference>
<proteinExistence type="predicted"/>
<name>A0A0D0JC42_AGRTU</name>
<feature type="domain" description="Glycosyltransferase subfamily 4-like N-terminal" evidence="2">
    <location>
        <begin position="72"/>
        <end position="156"/>
    </location>
</feature>
<feature type="domain" description="Glycosyl transferase family 1" evidence="1">
    <location>
        <begin position="169"/>
        <end position="324"/>
    </location>
</feature>
<reference evidence="3 4" key="1">
    <citation type="submission" date="2014-12" db="EMBL/GenBank/DDBJ databases">
        <title>16Stimator: statistical estimation of ribosomal gene copy numbers from draft genome assemblies.</title>
        <authorList>
            <person name="Perisin M.A."/>
            <person name="Vetter M."/>
            <person name="Gilbert J.A."/>
            <person name="Bergelson J."/>
        </authorList>
    </citation>
    <scope>NUCLEOTIDE SEQUENCE [LARGE SCALE GENOMIC DNA]</scope>
    <source>
        <strain evidence="3 4">MEJ076</strain>
    </source>
</reference>
<dbReference type="PANTHER" id="PTHR12526:SF630">
    <property type="entry name" value="GLYCOSYLTRANSFERASE"/>
    <property type="match status" value="1"/>
</dbReference>
<dbReference type="InterPro" id="IPR001296">
    <property type="entry name" value="Glyco_trans_1"/>
</dbReference>
<protein>
    <submittedName>
        <fullName evidence="3">Glycosyl transferase</fullName>
    </submittedName>
</protein>
<dbReference type="Gene3D" id="3.40.50.2000">
    <property type="entry name" value="Glycogen Phosphorylase B"/>
    <property type="match status" value="2"/>
</dbReference>
<dbReference type="Proteomes" id="UP000035017">
    <property type="component" value="Unassembled WGS sequence"/>
</dbReference>
<dbReference type="EMBL" id="JXQV01000008">
    <property type="protein sequence ID" value="KIQ03433.1"/>
    <property type="molecule type" value="Genomic_DNA"/>
</dbReference>
<dbReference type="AlphaFoldDB" id="A0A0D0JC42"/>
<organism evidence="3 4">
    <name type="scientific">Agrobacterium tumefaciens</name>
    <dbReference type="NCBI Taxonomy" id="358"/>
    <lineage>
        <taxon>Bacteria</taxon>
        <taxon>Pseudomonadati</taxon>
        <taxon>Pseudomonadota</taxon>
        <taxon>Alphaproteobacteria</taxon>
        <taxon>Hyphomicrobiales</taxon>
        <taxon>Rhizobiaceae</taxon>
        <taxon>Rhizobium/Agrobacterium group</taxon>
        <taxon>Agrobacterium</taxon>
        <taxon>Agrobacterium tumefaciens complex</taxon>
    </lineage>
</organism>
<gene>
    <name evidence="3" type="ORF">RU07_08250</name>
</gene>
<dbReference type="SUPFAM" id="SSF53756">
    <property type="entry name" value="UDP-Glycosyltransferase/glycogen phosphorylase"/>
    <property type="match status" value="1"/>
</dbReference>
<keyword evidence="3" id="KW-0808">Transferase</keyword>
<evidence type="ECO:0000259" key="2">
    <source>
        <dbReference type="Pfam" id="PF13439"/>
    </source>
</evidence>
<comment type="caution">
    <text evidence="3">The sequence shown here is derived from an EMBL/GenBank/DDBJ whole genome shotgun (WGS) entry which is preliminary data.</text>
</comment>
<evidence type="ECO:0000313" key="4">
    <source>
        <dbReference type="Proteomes" id="UP000035017"/>
    </source>
</evidence>
<dbReference type="OrthoDB" id="9781738at2"/>
<dbReference type="PANTHER" id="PTHR12526">
    <property type="entry name" value="GLYCOSYLTRANSFERASE"/>
    <property type="match status" value="1"/>
</dbReference>
<evidence type="ECO:0000313" key="3">
    <source>
        <dbReference type="EMBL" id="KIQ03433.1"/>
    </source>
</evidence>
<evidence type="ECO:0000259" key="1">
    <source>
        <dbReference type="Pfam" id="PF00534"/>
    </source>
</evidence>
<sequence length="348" mass="37332">MTPSLTFAYPGNLELRTGGYGYDREIIKGLRHLGWEIDLLPLGDGFPSPTPDTLAEAEKRLSSLNDGALVVIDGLAFGVMDAWASREAQRLRIVALVHHPLALETGLSAEQQEPLRRSEMVALRAVRHVLVTSPMTAAELTRNFGVSPDKISVAVPGTVRPPASRKVATEIPQILSVGSLTRRKGHDVLINALARISDLDWQATIIGSPHLDTTIANALEEQIITLDLSARINLAGESDDLPTAYATADIFALASRYEGYGMVFAEALSHGLPIVACKAGAVPDVVPSEAGYLVPVDDVEAVASTLRTLLTDHEERSQRAEAAARAGALLPQWEDTSKIISMALKELA</sequence>
<dbReference type="Pfam" id="PF13439">
    <property type="entry name" value="Glyco_transf_4"/>
    <property type="match status" value="1"/>
</dbReference>
<dbReference type="Pfam" id="PF00534">
    <property type="entry name" value="Glycos_transf_1"/>
    <property type="match status" value="1"/>
</dbReference>
<accession>A0A0D0JC42</accession>
<dbReference type="CDD" id="cd03801">
    <property type="entry name" value="GT4_PimA-like"/>
    <property type="match status" value="1"/>
</dbReference>